<feature type="chain" id="PRO_5004450783" description="UNC-45/Cro1/She4 central domain-containing protein" evidence="1">
    <location>
        <begin position="23"/>
        <end position="449"/>
    </location>
</feature>
<evidence type="ECO:0000313" key="3">
    <source>
        <dbReference type="Proteomes" id="UP000016924"/>
    </source>
</evidence>
<dbReference type="AlphaFoldDB" id="R7YT62"/>
<dbReference type="HOGENOM" id="CLU_609739_0_0_1"/>
<dbReference type="SUPFAM" id="SSF48371">
    <property type="entry name" value="ARM repeat"/>
    <property type="match status" value="1"/>
</dbReference>
<dbReference type="InterPro" id="IPR011989">
    <property type="entry name" value="ARM-like"/>
</dbReference>
<protein>
    <recommendedName>
        <fullName evidence="4">UNC-45/Cro1/She4 central domain-containing protein</fullName>
    </recommendedName>
</protein>
<dbReference type="PANTHER" id="PTHR10957">
    <property type="entry name" value="RAP1 GTPASE-GDP DISSOCIATION STIMULATOR 1"/>
    <property type="match status" value="1"/>
</dbReference>
<dbReference type="Gene3D" id="1.25.10.10">
    <property type="entry name" value="Leucine-rich Repeat Variant"/>
    <property type="match status" value="1"/>
</dbReference>
<keyword evidence="1" id="KW-0732">Signal</keyword>
<dbReference type="RefSeq" id="XP_007780188.1">
    <property type="nucleotide sequence ID" value="XM_007781998.1"/>
</dbReference>
<organism evidence="2 3">
    <name type="scientific">Coniosporium apollinis (strain CBS 100218)</name>
    <name type="common">Rock-inhabiting black yeast</name>
    <dbReference type="NCBI Taxonomy" id="1168221"/>
    <lineage>
        <taxon>Eukaryota</taxon>
        <taxon>Fungi</taxon>
        <taxon>Dikarya</taxon>
        <taxon>Ascomycota</taxon>
        <taxon>Pezizomycotina</taxon>
        <taxon>Dothideomycetes</taxon>
        <taxon>Dothideomycetes incertae sedis</taxon>
        <taxon>Coniosporium</taxon>
    </lineage>
</organism>
<name>R7YT62_CONA1</name>
<dbReference type="Proteomes" id="UP000016924">
    <property type="component" value="Unassembled WGS sequence"/>
</dbReference>
<dbReference type="EMBL" id="JH767570">
    <property type="protein sequence ID" value="EON64871.1"/>
    <property type="molecule type" value="Genomic_DNA"/>
</dbReference>
<dbReference type="STRING" id="1168221.R7YT62"/>
<dbReference type="OrthoDB" id="26149at2759"/>
<sequence>MEAARLKLACIIATLIATQSIAAGSAAASQAIQLLYWTVQRMSQTSTLRSLDAPKLLTQILSFLECSECCEDPENFVMLGDTALLFFDISEDYIAHNLFDRCLDVYRSAVESICRLKEEERLEEADSVASLSIRLLHGLHRASTATHFTASNGFSGPVIRRLLDWLDRDERPLQMCACIMLGNYAVENRICEEMVQAGVDAKVVRILRETRDSDETLHAAAGFLGHLAIPAKNKEKLGYGGVIEEACFLLSSPVPRLQRDGAYLLRLLLNRCLPNVHHVVDKRPAGSLESTSEAAPLLDDLLLASSTIGPASIDASRAIFHILRGLHLLGADHERLATLYKSQIMISPLLNLLRQKEDPAVRSEGLLGLALMAQTQPGALCALEALKDNANLNLIMLREDNPSHHGGDKANTLFLIHGLLQNVVDMDSDLRGKLTDMFQDLSRERSDVL</sequence>
<feature type="signal peptide" evidence="1">
    <location>
        <begin position="1"/>
        <end position="22"/>
    </location>
</feature>
<gene>
    <name evidence="2" type="ORF">W97_04105</name>
</gene>
<dbReference type="GO" id="GO:0005085">
    <property type="term" value="F:guanyl-nucleotide exchange factor activity"/>
    <property type="evidence" value="ECO:0007669"/>
    <property type="project" value="InterPro"/>
</dbReference>
<evidence type="ECO:0000256" key="1">
    <source>
        <dbReference type="SAM" id="SignalP"/>
    </source>
</evidence>
<proteinExistence type="predicted"/>
<keyword evidence="3" id="KW-1185">Reference proteome</keyword>
<dbReference type="InterPro" id="IPR040144">
    <property type="entry name" value="RAP1GDS1"/>
</dbReference>
<evidence type="ECO:0008006" key="4">
    <source>
        <dbReference type="Google" id="ProtNLM"/>
    </source>
</evidence>
<dbReference type="InterPro" id="IPR016024">
    <property type="entry name" value="ARM-type_fold"/>
</dbReference>
<dbReference type="GeneID" id="19901416"/>
<evidence type="ECO:0000313" key="2">
    <source>
        <dbReference type="EMBL" id="EON64871.1"/>
    </source>
</evidence>
<reference evidence="3" key="1">
    <citation type="submission" date="2012-06" db="EMBL/GenBank/DDBJ databases">
        <title>The genome sequence of Coniosporium apollinis CBS 100218.</title>
        <authorList>
            <consortium name="The Broad Institute Genome Sequencing Platform"/>
            <person name="Cuomo C."/>
            <person name="Gorbushina A."/>
            <person name="Noack S."/>
            <person name="Walker B."/>
            <person name="Young S.K."/>
            <person name="Zeng Q."/>
            <person name="Gargeya S."/>
            <person name="Fitzgerald M."/>
            <person name="Haas B."/>
            <person name="Abouelleil A."/>
            <person name="Alvarado L."/>
            <person name="Arachchi H.M."/>
            <person name="Berlin A.M."/>
            <person name="Chapman S.B."/>
            <person name="Goldberg J."/>
            <person name="Griggs A."/>
            <person name="Gujja S."/>
            <person name="Hansen M."/>
            <person name="Howarth C."/>
            <person name="Imamovic A."/>
            <person name="Larimer J."/>
            <person name="McCowan C."/>
            <person name="Montmayeur A."/>
            <person name="Murphy C."/>
            <person name="Neiman D."/>
            <person name="Pearson M."/>
            <person name="Priest M."/>
            <person name="Roberts A."/>
            <person name="Saif S."/>
            <person name="Shea T."/>
            <person name="Sisk P."/>
            <person name="Sykes S."/>
            <person name="Wortman J."/>
            <person name="Nusbaum C."/>
            <person name="Birren B."/>
        </authorList>
    </citation>
    <scope>NUCLEOTIDE SEQUENCE [LARGE SCALE GENOMIC DNA]</scope>
    <source>
        <strain evidence="3">CBS 100218</strain>
    </source>
</reference>
<dbReference type="eggNOG" id="KOG4500">
    <property type="taxonomic scope" value="Eukaryota"/>
</dbReference>
<accession>R7YT62</accession>